<dbReference type="EMBL" id="BAABGY010000004">
    <property type="protein sequence ID" value="GAA4323458.1"/>
    <property type="molecule type" value="Genomic_DNA"/>
</dbReference>
<name>A0ABP8GFI3_9BACT</name>
<reference evidence="2" key="1">
    <citation type="journal article" date="2019" name="Int. J. Syst. Evol. Microbiol.">
        <title>The Global Catalogue of Microorganisms (GCM) 10K type strain sequencing project: providing services to taxonomists for standard genome sequencing and annotation.</title>
        <authorList>
            <consortium name="The Broad Institute Genomics Platform"/>
            <consortium name="The Broad Institute Genome Sequencing Center for Infectious Disease"/>
            <person name="Wu L."/>
            <person name="Ma J."/>
        </authorList>
    </citation>
    <scope>NUCLEOTIDE SEQUENCE [LARGE SCALE GENOMIC DNA]</scope>
    <source>
        <strain evidence="2">JCM 17919</strain>
    </source>
</reference>
<proteinExistence type="predicted"/>
<dbReference type="RefSeq" id="WP_345253921.1">
    <property type="nucleotide sequence ID" value="NZ_BAABGY010000004.1"/>
</dbReference>
<comment type="caution">
    <text evidence="1">The sequence shown here is derived from an EMBL/GenBank/DDBJ whole genome shotgun (WGS) entry which is preliminary data.</text>
</comment>
<evidence type="ECO:0000313" key="2">
    <source>
        <dbReference type="Proteomes" id="UP001501725"/>
    </source>
</evidence>
<organism evidence="1 2">
    <name type="scientific">Flaviaesturariibacter amylovorans</name>
    <dbReference type="NCBI Taxonomy" id="1084520"/>
    <lineage>
        <taxon>Bacteria</taxon>
        <taxon>Pseudomonadati</taxon>
        <taxon>Bacteroidota</taxon>
        <taxon>Chitinophagia</taxon>
        <taxon>Chitinophagales</taxon>
        <taxon>Chitinophagaceae</taxon>
        <taxon>Flaviaestuariibacter</taxon>
    </lineage>
</organism>
<keyword evidence="2" id="KW-1185">Reference proteome</keyword>
<accession>A0ABP8GFI3</accession>
<protein>
    <recommendedName>
        <fullName evidence="3">DUF4230 domain-containing protein</fullName>
    </recommendedName>
</protein>
<evidence type="ECO:0000313" key="1">
    <source>
        <dbReference type="EMBL" id="GAA4323458.1"/>
    </source>
</evidence>
<gene>
    <name evidence="1" type="ORF">GCM10023184_10290</name>
</gene>
<evidence type="ECO:0008006" key="3">
    <source>
        <dbReference type="Google" id="ProtNLM"/>
    </source>
</evidence>
<sequence length="194" mass="22276">MHYLFERRLNMLEVALHGLSDAALADPGLPENLQRDYAIHIPELDTHKVKEEHSKKELVPNETPEGFHLRKKGTFYVFTYTVPYTSKEFITDILPMRSCDEGLSIGADNVVYREWDHEPIEGNTRELLRLRANAEKALADVQLTLDEYAANALEFNQLVLPVAIIEKIQAERLLRFELEARRAEGKPSFASKED</sequence>
<dbReference type="Proteomes" id="UP001501725">
    <property type="component" value="Unassembled WGS sequence"/>
</dbReference>